<dbReference type="Proteomes" id="UP000243975">
    <property type="component" value="Unassembled WGS sequence"/>
</dbReference>
<keyword evidence="2" id="KW-1185">Reference proteome</keyword>
<evidence type="ECO:0000313" key="2">
    <source>
        <dbReference type="Proteomes" id="UP000243975"/>
    </source>
</evidence>
<organism evidence="1 2">
    <name type="scientific">Cynara cardunculus var. scolymus</name>
    <name type="common">Globe artichoke</name>
    <name type="synonym">Cynara scolymus</name>
    <dbReference type="NCBI Taxonomy" id="59895"/>
    <lineage>
        <taxon>Eukaryota</taxon>
        <taxon>Viridiplantae</taxon>
        <taxon>Streptophyta</taxon>
        <taxon>Embryophyta</taxon>
        <taxon>Tracheophyta</taxon>
        <taxon>Spermatophyta</taxon>
        <taxon>Magnoliopsida</taxon>
        <taxon>eudicotyledons</taxon>
        <taxon>Gunneridae</taxon>
        <taxon>Pentapetalae</taxon>
        <taxon>asterids</taxon>
        <taxon>campanulids</taxon>
        <taxon>Asterales</taxon>
        <taxon>Asteraceae</taxon>
        <taxon>Carduoideae</taxon>
        <taxon>Cardueae</taxon>
        <taxon>Carduinae</taxon>
        <taxon>Cynara</taxon>
    </lineage>
</organism>
<comment type="caution">
    <text evidence="1">The sequence shown here is derived from an EMBL/GenBank/DDBJ whole genome shotgun (WGS) entry which is preliminary data.</text>
</comment>
<reference evidence="1 2" key="1">
    <citation type="journal article" date="2016" name="Sci. Rep.">
        <title>The genome sequence of the outbreeding globe artichoke constructed de novo incorporating a phase-aware low-pass sequencing strategy of F1 progeny.</title>
        <authorList>
            <person name="Scaglione D."/>
            <person name="Reyes-Chin-Wo S."/>
            <person name="Acquadro A."/>
            <person name="Froenicke L."/>
            <person name="Portis E."/>
            <person name="Beitel C."/>
            <person name="Tirone M."/>
            <person name="Mauro R."/>
            <person name="Lo Monaco A."/>
            <person name="Mauromicale G."/>
            <person name="Faccioli P."/>
            <person name="Cattivelli L."/>
            <person name="Rieseberg L."/>
            <person name="Michelmore R."/>
            <person name="Lanteri S."/>
        </authorList>
    </citation>
    <scope>NUCLEOTIDE SEQUENCE [LARGE SCALE GENOMIC DNA]</scope>
    <source>
        <strain evidence="1">2C</strain>
    </source>
</reference>
<dbReference type="AlphaFoldDB" id="A0A103KU93"/>
<protein>
    <submittedName>
        <fullName evidence="1">Uncharacterized protein</fullName>
    </submittedName>
</protein>
<evidence type="ECO:0000313" key="1">
    <source>
        <dbReference type="EMBL" id="KVF63818.1"/>
    </source>
</evidence>
<dbReference type="Gramene" id="KVF63818">
    <property type="protein sequence ID" value="KVF63818"/>
    <property type="gene ID" value="Ccrd_026724"/>
</dbReference>
<accession>A0A103KU93</accession>
<proteinExistence type="predicted"/>
<sequence>MEVDAQRSIQTSTVMESSRNTVIREVAQGMADNYNLPSANEVAGLVVGDLSENNFEHDVIVEHRTTGLQRITDLHPSLCR</sequence>
<gene>
    <name evidence="1" type="ORF">Ccrd_026724</name>
</gene>
<dbReference type="EMBL" id="LEKV01009219">
    <property type="protein sequence ID" value="KVF63818.1"/>
    <property type="molecule type" value="Genomic_DNA"/>
</dbReference>
<name>A0A103KU93_CYNCS</name>